<reference evidence="10" key="1">
    <citation type="journal article" date="2019" name="Int. J. Syst. Evol. Microbiol.">
        <title>The Global Catalogue of Microorganisms (GCM) 10K type strain sequencing project: providing services to taxonomists for standard genome sequencing and annotation.</title>
        <authorList>
            <consortium name="The Broad Institute Genomics Platform"/>
            <consortium name="The Broad Institute Genome Sequencing Center for Infectious Disease"/>
            <person name="Wu L."/>
            <person name="Ma J."/>
        </authorList>
    </citation>
    <scope>NUCLEOTIDE SEQUENCE [LARGE SCALE GENOMIC DNA]</scope>
    <source>
        <strain evidence="10">KCTC 42182</strain>
    </source>
</reference>
<keyword evidence="10" id="KW-1185">Reference proteome</keyword>
<dbReference type="Gene3D" id="3.40.30.10">
    <property type="entry name" value="Glutaredoxin"/>
    <property type="match status" value="1"/>
</dbReference>
<dbReference type="PRINTS" id="PR00421">
    <property type="entry name" value="THIOREDOXIN"/>
</dbReference>
<dbReference type="PROSITE" id="PS51352">
    <property type="entry name" value="THIOREDOXIN_2"/>
    <property type="match status" value="1"/>
</dbReference>
<dbReference type="SUPFAM" id="SSF52833">
    <property type="entry name" value="Thioredoxin-like"/>
    <property type="match status" value="1"/>
</dbReference>
<keyword evidence="4" id="KW-0249">Electron transport</keyword>
<dbReference type="Proteomes" id="UP001595711">
    <property type="component" value="Unassembled WGS sequence"/>
</dbReference>
<dbReference type="PROSITE" id="PS00194">
    <property type="entry name" value="THIOREDOXIN_1"/>
    <property type="match status" value="1"/>
</dbReference>
<dbReference type="InterPro" id="IPR049299">
    <property type="entry name" value="Thio2_N"/>
</dbReference>
<evidence type="ECO:0000256" key="7">
    <source>
        <dbReference type="NCBIfam" id="TIGR01068"/>
    </source>
</evidence>
<dbReference type="InterPro" id="IPR017937">
    <property type="entry name" value="Thioredoxin_CS"/>
</dbReference>
<evidence type="ECO:0000256" key="4">
    <source>
        <dbReference type="ARBA" id="ARBA00022982"/>
    </source>
</evidence>
<comment type="similarity">
    <text evidence="1">Belongs to the thioredoxin family.</text>
</comment>
<keyword evidence="2" id="KW-0813">Transport</keyword>
<dbReference type="PANTHER" id="PTHR45663">
    <property type="entry name" value="GEO12009P1"/>
    <property type="match status" value="1"/>
</dbReference>
<evidence type="ECO:0000313" key="9">
    <source>
        <dbReference type="EMBL" id="MFC3676036.1"/>
    </source>
</evidence>
<evidence type="ECO:0000259" key="8">
    <source>
        <dbReference type="PROSITE" id="PS51352"/>
    </source>
</evidence>
<evidence type="ECO:0000256" key="5">
    <source>
        <dbReference type="ARBA" id="ARBA00023157"/>
    </source>
</evidence>
<dbReference type="RefSeq" id="WP_379725895.1">
    <property type="nucleotide sequence ID" value="NZ_JBHRYJ010000002.1"/>
</dbReference>
<name>A0ABV7VHK6_9PROT</name>
<dbReference type="NCBIfam" id="NF008229">
    <property type="entry name" value="PRK10996.1"/>
    <property type="match status" value="1"/>
</dbReference>
<dbReference type="InterPro" id="IPR005746">
    <property type="entry name" value="Thioredoxin"/>
</dbReference>
<evidence type="ECO:0000256" key="2">
    <source>
        <dbReference type="ARBA" id="ARBA00022448"/>
    </source>
</evidence>
<keyword evidence="6" id="KW-0676">Redox-active center</keyword>
<gene>
    <name evidence="9" type="primary">trxC</name>
    <name evidence="9" type="ORF">ACFOOQ_10815</name>
</gene>
<dbReference type="EMBL" id="JBHRYJ010000002">
    <property type="protein sequence ID" value="MFC3676036.1"/>
    <property type="molecule type" value="Genomic_DNA"/>
</dbReference>
<dbReference type="Gene3D" id="2.30.30.380">
    <property type="entry name" value="Zn-finger domain of Sec23/24"/>
    <property type="match status" value="1"/>
</dbReference>
<evidence type="ECO:0000256" key="3">
    <source>
        <dbReference type="ARBA" id="ARBA00022723"/>
    </source>
</evidence>
<keyword evidence="3" id="KW-0479">Metal-binding</keyword>
<dbReference type="InterPro" id="IPR013766">
    <property type="entry name" value="Thioredoxin_domain"/>
</dbReference>
<organism evidence="9 10">
    <name type="scientific">Ferrovibrio xuzhouensis</name>
    <dbReference type="NCBI Taxonomy" id="1576914"/>
    <lineage>
        <taxon>Bacteria</taxon>
        <taxon>Pseudomonadati</taxon>
        <taxon>Pseudomonadota</taxon>
        <taxon>Alphaproteobacteria</taxon>
        <taxon>Rhodospirillales</taxon>
        <taxon>Rhodospirillaceae</taxon>
        <taxon>Ferrovibrio</taxon>
    </lineage>
</organism>
<protein>
    <recommendedName>
        <fullName evidence="7">Thioredoxin</fullName>
    </recommendedName>
</protein>
<sequence>MSAPLHVACTHCATVNRLPAERLAEGGKCGRCGQPLFAGRPLTVTAQNFDRHAGADLPLLVDFWAEWCGPCRMMAPVIEAAAAEFEPRLRVAKLDTEAEQGLAARFGIRSIPTLILFHKGREVARTAGAMPLPQLKAWLGQVLPAN</sequence>
<feature type="domain" description="Thioredoxin" evidence="8">
    <location>
        <begin position="30"/>
        <end position="144"/>
    </location>
</feature>
<evidence type="ECO:0000313" key="10">
    <source>
        <dbReference type="Proteomes" id="UP001595711"/>
    </source>
</evidence>
<dbReference type="NCBIfam" id="TIGR01068">
    <property type="entry name" value="thioredoxin"/>
    <property type="match status" value="1"/>
</dbReference>
<keyword evidence="5" id="KW-1015">Disulfide bond</keyword>
<dbReference type="CDD" id="cd02947">
    <property type="entry name" value="TRX_family"/>
    <property type="match status" value="1"/>
</dbReference>
<evidence type="ECO:0000256" key="6">
    <source>
        <dbReference type="ARBA" id="ARBA00023284"/>
    </source>
</evidence>
<dbReference type="Pfam" id="PF00085">
    <property type="entry name" value="Thioredoxin"/>
    <property type="match status" value="1"/>
</dbReference>
<comment type="caution">
    <text evidence="9">The sequence shown here is derived from an EMBL/GenBank/DDBJ whole genome shotgun (WGS) entry which is preliminary data.</text>
</comment>
<evidence type="ECO:0000256" key="1">
    <source>
        <dbReference type="ARBA" id="ARBA00008987"/>
    </source>
</evidence>
<dbReference type="Pfam" id="PF21352">
    <property type="entry name" value="Zn_ribbon_Thio2"/>
    <property type="match status" value="1"/>
</dbReference>
<dbReference type="InterPro" id="IPR036249">
    <property type="entry name" value="Thioredoxin-like_sf"/>
</dbReference>
<proteinExistence type="inferred from homology"/>
<accession>A0ABV7VHK6</accession>
<dbReference type="PANTHER" id="PTHR45663:SF11">
    <property type="entry name" value="GEO12009P1"/>
    <property type="match status" value="1"/>
</dbReference>